<dbReference type="eggNOG" id="ENOG5032UCS">
    <property type="taxonomic scope" value="Bacteria"/>
</dbReference>
<dbReference type="OrthoDB" id="849670at2"/>
<dbReference type="Proteomes" id="UP000030185">
    <property type="component" value="Unassembled WGS sequence"/>
</dbReference>
<proteinExistence type="predicted"/>
<sequence length="270" mass="31313">MSTQNLTSFSFDGLIWKVIPDEINHLLVVEYRNSDEHLADFSAIDLKKKKIKWQGIKKNEPWWIGLGAVKDGYIYLHGFKDIQNPEHKGIISVASDSGKVLWEEKTLSFGGVFSEGILALQNEEEENKVYFLLDLKTGKQKKEYSDVEVLKKLNQVFREKQKSNIQNALHFTPESEYFPKLSEYVQEVTGEQTSLAFDYAEYKNFIIISYYIYSDNKLQNLLLIANEEGDVLWKEILDKSPKGVGMDTFFLLENAVIFVKEKKELIIYEL</sequence>
<comment type="caution">
    <text evidence="1">The sequence shown here is derived from an EMBL/GenBank/DDBJ whole genome shotgun (WGS) entry which is preliminary data.</text>
</comment>
<gene>
    <name evidence="1" type="ORF">MYP_4280</name>
</gene>
<dbReference type="RefSeq" id="WP_045467696.1">
    <property type="nucleotide sequence ID" value="NZ_BBLT01000010.1"/>
</dbReference>
<evidence type="ECO:0000313" key="2">
    <source>
        <dbReference type="Proteomes" id="UP000030185"/>
    </source>
</evidence>
<evidence type="ECO:0008006" key="3">
    <source>
        <dbReference type="Google" id="ProtNLM"/>
    </source>
</evidence>
<organism evidence="1 2">
    <name type="scientific">Sporocytophaga myxococcoides</name>
    <dbReference type="NCBI Taxonomy" id="153721"/>
    <lineage>
        <taxon>Bacteria</taxon>
        <taxon>Pseudomonadati</taxon>
        <taxon>Bacteroidota</taxon>
        <taxon>Cytophagia</taxon>
        <taxon>Cytophagales</taxon>
        <taxon>Cytophagaceae</taxon>
        <taxon>Sporocytophaga</taxon>
    </lineage>
</organism>
<dbReference type="Pfam" id="PF16248">
    <property type="entry name" value="DUF4905"/>
    <property type="match status" value="1"/>
</dbReference>
<name>A0A098LJC2_9BACT</name>
<dbReference type="InterPro" id="IPR032595">
    <property type="entry name" value="DUF4905"/>
</dbReference>
<keyword evidence="2" id="KW-1185">Reference proteome</keyword>
<evidence type="ECO:0000313" key="1">
    <source>
        <dbReference type="EMBL" id="GAL87050.1"/>
    </source>
</evidence>
<reference evidence="1 2" key="1">
    <citation type="submission" date="2014-09" db="EMBL/GenBank/DDBJ databases">
        <title>Sporocytophaga myxococcoides PG-01 genome sequencing.</title>
        <authorList>
            <person name="Liu L."/>
            <person name="Gao P.J."/>
            <person name="Chen G.J."/>
            <person name="Wang L.S."/>
        </authorList>
    </citation>
    <scope>NUCLEOTIDE SEQUENCE [LARGE SCALE GENOMIC DNA]</scope>
    <source>
        <strain evidence="1 2">PG-01</strain>
    </source>
</reference>
<dbReference type="STRING" id="153721.MYP_4280"/>
<dbReference type="AlphaFoldDB" id="A0A098LJC2"/>
<accession>A0A098LJC2</accession>
<dbReference type="EMBL" id="BBLT01000010">
    <property type="protein sequence ID" value="GAL87050.1"/>
    <property type="molecule type" value="Genomic_DNA"/>
</dbReference>
<protein>
    <recommendedName>
        <fullName evidence="3">DUF4905 domain-containing protein</fullName>
    </recommendedName>
</protein>